<evidence type="ECO:0008006" key="3">
    <source>
        <dbReference type="Google" id="ProtNLM"/>
    </source>
</evidence>
<name>A0A6J4LVT4_9BACT</name>
<proteinExistence type="predicted"/>
<sequence>MSTRALRALIACTLFPAAAAAQTVRGAVVERGGGPVPGVLVALVGEDGAVRAEVLSDEQGRFRVGTTAPGRYTVRAERVGFRRVTSPAMELAAGQTVEYTLQAAADRLELPAITATAGRRCATRTEPGMEVAGLWAEAGKALRSSAYTSVQFPYRYRVTRKRRQLDASSLITRSERVQTGESANPSPFVTVPAARLAEKGYVEAVGDTVLFHAPDAEILLSDEFLDTHCFHAEPADAEHRGMVGLAFAPVSTGERTDVRGVLWMDAATAELRVLEYGYVGGRFPGAAQAGGRVEFRRLPSGGWIVSRWRIRVPSGASRFRPNSTALPGMEPQGSGIAEEAGEVVEIRTAEGALVAMSAPARVTGVVWDSTRARPLAAARVVLEGTERAAVTDSAGRFTLGGVAEGAYSLTFSHPRLDSLRYTPEPVRVIAVPPQTAERDLAIPPLGVVLTASCASRAGGTLGGVVTSRATGQPAGGVP</sequence>
<dbReference type="InterPro" id="IPR008969">
    <property type="entry name" value="CarboxyPept-like_regulatory"/>
</dbReference>
<dbReference type="EMBL" id="CADCTW010000137">
    <property type="protein sequence ID" value="CAA9339504.1"/>
    <property type="molecule type" value="Genomic_DNA"/>
</dbReference>
<dbReference type="SUPFAM" id="SSF49464">
    <property type="entry name" value="Carboxypeptidase regulatory domain-like"/>
    <property type="match status" value="2"/>
</dbReference>
<gene>
    <name evidence="2" type="ORF">AVDCRST_MAG68-2930</name>
</gene>
<feature type="non-terminal residue" evidence="2">
    <location>
        <position position="478"/>
    </location>
</feature>
<protein>
    <recommendedName>
        <fullName evidence="3">Carboxypeptidase regulatory-like domain-containing protein</fullName>
    </recommendedName>
</protein>
<evidence type="ECO:0000256" key="1">
    <source>
        <dbReference type="SAM" id="SignalP"/>
    </source>
</evidence>
<dbReference type="Gene3D" id="2.60.40.1120">
    <property type="entry name" value="Carboxypeptidase-like, regulatory domain"/>
    <property type="match status" value="2"/>
</dbReference>
<evidence type="ECO:0000313" key="2">
    <source>
        <dbReference type="EMBL" id="CAA9339504.1"/>
    </source>
</evidence>
<feature type="signal peptide" evidence="1">
    <location>
        <begin position="1"/>
        <end position="20"/>
    </location>
</feature>
<feature type="chain" id="PRO_5026889266" description="Carboxypeptidase regulatory-like domain-containing protein" evidence="1">
    <location>
        <begin position="21"/>
        <end position="478"/>
    </location>
</feature>
<reference evidence="2" key="1">
    <citation type="submission" date="2020-02" db="EMBL/GenBank/DDBJ databases">
        <authorList>
            <person name="Meier V. D."/>
        </authorList>
    </citation>
    <scope>NUCLEOTIDE SEQUENCE</scope>
    <source>
        <strain evidence="2">AVDCRST_MAG68</strain>
    </source>
</reference>
<dbReference type="AlphaFoldDB" id="A0A6J4LVT4"/>
<keyword evidence="1" id="KW-0732">Signal</keyword>
<accession>A0A6J4LVT4</accession>
<organism evidence="2">
    <name type="scientific">uncultured Gemmatimonadota bacterium</name>
    <dbReference type="NCBI Taxonomy" id="203437"/>
    <lineage>
        <taxon>Bacteria</taxon>
        <taxon>Pseudomonadati</taxon>
        <taxon>Gemmatimonadota</taxon>
        <taxon>environmental samples</taxon>
    </lineage>
</organism>
<dbReference type="Pfam" id="PF13620">
    <property type="entry name" value="CarboxypepD_reg"/>
    <property type="match status" value="2"/>
</dbReference>